<keyword evidence="10" id="KW-1185">Reference proteome</keyword>
<comment type="cofactor">
    <cofactor evidence="8">
        <name>Mg(2+)</name>
        <dbReference type="ChEBI" id="CHEBI:18420"/>
    </cofactor>
</comment>
<dbReference type="GO" id="GO:0009102">
    <property type="term" value="P:biotin biosynthetic process"/>
    <property type="evidence" value="ECO:0007669"/>
    <property type="project" value="UniProtKB-UniRule"/>
</dbReference>
<feature type="binding site" evidence="8">
    <location>
        <position position="125"/>
    </location>
    <ligand>
        <name>Mg(2+)</name>
        <dbReference type="ChEBI" id="CHEBI:18420"/>
    </ligand>
</feature>
<dbReference type="Proteomes" id="UP000955338">
    <property type="component" value="Chromosome"/>
</dbReference>
<evidence type="ECO:0000256" key="6">
    <source>
        <dbReference type="ARBA" id="ARBA00022840"/>
    </source>
</evidence>
<comment type="subunit">
    <text evidence="8">Homodimer.</text>
</comment>
<dbReference type="InterPro" id="IPR027417">
    <property type="entry name" value="P-loop_NTPase"/>
</dbReference>
<feature type="binding site" evidence="8">
    <location>
        <position position="64"/>
    </location>
    <ligand>
        <name>Mg(2+)</name>
        <dbReference type="ChEBI" id="CHEBI:18420"/>
    </ligand>
</feature>
<gene>
    <name evidence="8 9" type="primary">bioD</name>
    <name evidence="9" type="ORF">CEP48_03545</name>
</gene>
<keyword evidence="5 8" id="KW-0093">Biotin biosynthesis</keyword>
<dbReference type="CDD" id="cd03109">
    <property type="entry name" value="DTBS"/>
    <property type="match status" value="1"/>
</dbReference>
<organism evidence="9 10">
    <name type="scientific">Mergibacter septicus</name>
    <dbReference type="NCBI Taxonomy" id="221402"/>
    <lineage>
        <taxon>Bacteria</taxon>
        <taxon>Pseudomonadati</taxon>
        <taxon>Pseudomonadota</taxon>
        <taxon>Gammaproteobacteria</taxon>
        <taxon>Pasteurellales</taxon>
        <taxon>Pasteurellaceae</taxon>
        <taxon>Mergibacter</taxon>
    </lineage>
</organism>
<keyword evidence="7 8" id="KW-0460">Magnesium</keyword>
<dbReference type="GO" id="GO:0042803">
    <property type="term" value="F:protein homodimerization activity"/>
    <property type="evidence" value="ECO:0007669"/>
    <property type="project" value="UniProtKB-ARBA"/>
</dbReference>
<sequence>MSSFFVTGTDTNVGKTIVSRAIIQALQSQGIKIVGYKPIACGDEDSSYPTLPQEGDYTNYDNPDVKVLLDSTEQAVTYQEINSYTFTQSSTPVLAALNAVQNINIEKIDNNLSTLNQKYQAVLVEGTYGWLTPMNEEISFAKWVQRHQMPVILVVGIKEGCINHALLTAQSILAMGLPLVGWVANRVNPCLRNYAEIIELLKKEIEAPLLGEIPYVHRPEKQQLGNYLNSSEAFSIIQKMIK</sequence>
<dbReference type="FunFam" id="3.40.50.300:FF:000292">
    <property type="entry name" value="ATP-dependent dethiobiotin synthetase BioD"/>
    <property type="match status" value="1"/>
</dbReference>
<comment type="pathway">
    <text evidence="8">Cofactor biosynthesis; biotin biosynthesis; biotin from 7,8-diaminononanoate: step 1/2.</text>
</comment>
<dbReference type="Pfam" id="PF13500">
    <property type="entry name" value="AAA_26"/>
    <property type="match status" value="1"/>
</dbReference>
<dbReference type="HAMAP" id="MF_00336">
    <property type="entry name" value="BioD"/>
    <property type="match status" value="1"/>
</dbReference>
<dbReference type="PANTHER" id="PTHR43210">
    <property type="entry name" value="DETHIOBIOTIN SYNTHETASE"/>
    <property type="match status" value="1"/>
</dbReference>
<dbReference type="UniPathway" id="UPA00078">
    <property type="reaction ID" value="UER00161"/>
</dbReference>
<evidence type="ECO:0000256" key="4">
    <source>
        <dbReference type="ARBA" id="ARBA00022741"/>
    </source>
</evidence>
<feature type="binding site" evidence="8">
    <location>
        <begin position="185"/>
        <end position="186"/>
    </location>
    <ligand>
        <name>ATP</name>
        <dbReference type="ChEBI" id="CHEBI:30616"/>
    </ligand>
</feature>
<dbReference type="InterPro" id="IPR004472">
    <property type="entry name" value="DTB_synth_BioD"/>
</dbReference>
<accession>A0A8E3MFM5</accession>
<dbReference type="Gene3D" id="3.40.50.300">
    <property type="entry name" value="P-loop containing nucleotide triphosphate hydrolases"/>
    <property type="match status" value="1"/>
</dbReference>
<dbReference type="GO" id="GO:0005524">
    <property type="term" value="F:ATP binding"/>
    <property type="evidence" value="ECO:0007669"/>
    <property type="project" value="UniProtKB-UniRule"/>
</dbReference>
<comment type="function">
    <text evidence="8">Catalyzes a mechanistically unusual reaction, the ATP-dependent insertion of CO2 between the N7 and N8 nitrogen atoms of 7,8-diaminopelargonic acid (DAPA, also called 7,8-diammoniononanoate) to form a ureido ring.</text>
</comment>
<comment type="catalytic activity">
    <reaction evidence="8">
        <text>(7R,8S)-7,8-diammoniononanoate + CO2 + ATP = (4R,5S)-dethiobiotin + ADP + phosphate + 3 H(+)</text>
        <dbReference type="Rhea" id="RHEA:15805"/>
        <dbReference type="ChEBI" id="CHEBI:15378"/>
        <dbReference type="ChEBI" id="CHEBI:16526"/>
        <dbReference type="ChEBI" id="CHEBI:30616"/>
        <dbReference type="ChEBI" id="CHEBI:43474"/>
        <dbReference type="ChEBI" id="CHEBI:149469"/>
        <dbReference type="ChEBI" id="CHEBI:149473"/>
        <dbReference type="ChEBI" id="CHEBI:456216"/>
        <dbReference type="EC" id="6.3.3.3"/>
    </reaction>
</comment>
<dbReference type="GO" id="GO:0004141">
    <property type="term" value="F:dethiobiotin synthase activity"/>
    <property type="evidence" value="ECO:0007669"/>
    <property type="project" value="UniProtKB-UniRule"/>
</dbReference>
<evidence type="ECO:0000256" key="8">
    <source>
        <dbReference type="HAMAP-Rule" id="MF_00336"/>
    </source>
</evidence>
<name>A0A8E3MFM5_9PAST</name>
<evidence type="ECO:0000256" key="2">
    <source>
        <dbReference type="ARBA" id="ARBA00022598"/>
    </source>
</evidence>
<feature type="binding site" evidence="8">
    <location>
        <begin position="12"/>
        <end position="17"/>
    </location>
    <ligand>
        <name>ATP</name>
        <dbReference type="ChEBI" id="CHEBI:30616"/>
    </ligand>
</feature>
<dbReference type="EMBL" id="CP022011">
    <property type="protein sequence ID" value="QDJ14547.1"/>
    <property type="molecule type" value="Genomic_DNA"/>
</dbReference>
<feature type="binding site" evidence="8">
    <location>
        <begin position="214"/>
        <end position="216"/>
    </location>
    <ligand>
        <name>ATP</name>
        <dbReference type="ChEBI" id="CHEBI:30616"/>
    </ligand>
</feature>
<dbReference type="AlphaFoldDB" id="A0A8E3MFM5"/>
<dbReference type="NCBIfam" id="TIGR00347">
    <property type="entry name" value="bioD"/>
    <property type="match status" value="1"/>
</dbReference>
<evidence type="ECO:0000256" key="1">
    <source>
        <dbReference type="ARBA" id="ARBA00022490"/>
    </source>
</evidence>
<keyword evidence="2 8" id="KW-0436">Ligase</keyword>
<dbReference type="SUPFAM" id="SSF52540">
    <property type="entry name" value="P-loop containing nucleoside triphosphate hydrolases"/>
    <property type="match status" value="1"/>
</dbReference>
<keyword evidence="1 8" id="KW-0963">Cytoplasm</keyword>
<comment type="similarity">
    <text evidence="8">Belongs to the dethiobiotin synthetase family.</text>
</comment>
<comment type="subcellular location">
    <subcellularLocation>
        <location evidence="8">Cytoplasm</location>
    </subcellularLocation>
</comment>
<keyword evidence="4 8" id="KW-0547">Nucleotide-binding</keyword>
<reference evidence="9" key="1">
    <citation type="submission" date="2017-06" db="EMBL/GenBank/DDBJ databases">
        <title>Genome sequencing of pathogenic and non-pathogenic strains within Bisgaard taxon 40.</title>
        <authorList>
            <person name="Ladner J.T."/>
            <person name="Lovett S.P."/>
            <person name="Koroleva G."/>
            <person name="Lorch J.M."/>
        </authorList>
    </citation>
    <scope>NUCLEOTIDE SEQUENCE</scope>
    <source>
        <strain evidence="9">27576-1-I1</strain>
    </source>
</reference>
<dbReference type="EC" id="6.3.3.3" evidence="8"/>
<dbReference type="GO" id="GO:0005829">
    <property type="term" value="C:cytosol"/>
    <property type="evidence" value="ECO:0007669"/>
    <property type="project" value="TreeGrafter"/>
</dbReference>
<proteinExistence type="inferred from homology"/>
<dbReference type="PANTHER" id="PTHR43210:SF5">
    <property type="entry name" value="DETHIOBIOTIN SYNTHETASE"/>
    <property type="match status" value="1"/>
</dbReference>
<comment type="caution">
    <text evidence="8">Lacks conserved residue(s) required for the propagation of feature annotation.</text>
</comment>
<feature type="active site" evidence="8">
    <location>
        <position position="37"/>
    </location>
</feature>
<dbReference type="GO" id="GO:0000287">
    <property type="term" value="F:magnesium ion binding"/>
    <property type="evidence" value="ECO:0007669"/>
    <property type="project" value="UniProtKB-UniRule"/>
</dbReference>
<evidence type="ECO:0000313" key="9">
    <source>
        <dbReference type="EMBL" id="QDJ14547.1"/>
    </source>
</evidence>
<dbReference type="RefSeq" id="WP_261920919.1">
    <property type="nucleotide sequence ID" value="NZ_CP022010.1"/>
</dbReference>
<evidence type="ECO:0000256" key="7">
    <source>
        <dbReference type="ARBA" id="ARBA00022842"/>
    </source>
</evidence>
<protein>
    <recommendedName>
        <fullName evidence="8">ATP-dependent dethiobiotin synthetase BioD</fullName>
        <ecNumber evidence="8">6.3.3.3</ecNumber>
    </recommendedName>
    <alternativeName>
        <fullName evidence="8">DTB synthetase</fullName>
        <shortName evidence="8">DTBS</shortName>
    </alternativeName>
    <alternativeName>
        <fullName evidence="8">Dethiobiotin synthase</fullName>
    </alternativeName>
</protein>
<feature type="binding site" evidence="8">
    <location>
        <position position="64"/>
    </location>
    <ligand>
        <name>ATP</name>
        <dbReference type="ChEBI" id="CHEBI:30616"/>
    </ligand>
</feature>
<evidence type="ECO:0000313" key="10">
    <source>
        <dbReference type="Proteomes" id="UP000955338"/>
    </source>
</evidence>
<keyword evidence="3 8" id="KW-0479">Metal-binding</keyword>
<evidence type="ECO:0000256" key="5">
    <source>
        <dbReference type="ARBA" id="ARBA00022756"/>
    </source>
</evidence>
<feature type="binding site" evidence="8">
    <location>
        <position position="16"/>
    </location>
    <ligand>
        <name>Mg(2+)</name>
        <dbReference type="ChEBI" id="CHEBI:18420"/>
    </ligand>
</feature>
<keyword evidence="6 8" id="KW-0067">ATP-binding</keyword>
<dbReference type="PIRSF" id="PIRSF006755">
    <property type="entry name" value="DTB_synth"/>
    <property type="match status" value="1"/>
</dbReference>
<evidence type="ECO:0000256" key="3">
    <source>
        <dbReference type="ARBA" id="ARBA00022723"/>
    </source>
</evidence>